<dbReference type="PROSITE" id="PS50090">
    <property type="entry name" value="MYB_LIKE"/>
    <property type="match status" value="3"/>
</dbReference>
<feature type="domain" description="HTH myb-type" evidence="6">
    <location>
        <begin position="348"/>
        <end position="403"/>
    </location>
</feature>
<dbReference type="PANTHER" id="PTHR46621:SF1">
    <property type="entry name" value="SNRNA-ACTIVATING PROTEIN COMPLEX SUBUNIT 4"/>
    <property type="match status" value="1"/>
</dbReference>
<dbReference type="OrthoDB" id="2143914at2759"/>
<dbReference type="GO" id="GO:0019185">
    <property type="term" value="C:snRNA-activating protein complex"/>
    <property type="evidence" value="ECO:0007669"/>
    <property type="project" value="TreeGrafter"/>
</dbReference>
<organism evidence="7">
    <name type="scientific">Aphanomyces invadans</name>
    <dbReference type="NCBI Taxonomy" id="157072"/>
    <lineage>
        <taxon>Eukaryota</taxon>
        <taxon>Sar</taxon>
        <taxon>Stramenopiles</taxon>
        <taxon>Oomycota</taxon>
        <taxon>Saprolegniomycetes</taxon>
        <taxon>Saprolegniales</taxon>
        <taxon>Verrucalvaceae</taxon>
        <taxon>Aphanomyces</taxon>
    </lineage>
</organism>
<accession>A0A024U7G7</accession>
<dbReference type="GO" id="GO:0042795">
    <property type="term" value="P:snRNA transcription by RNA polymerase II"/>
    <property type="evidence" value="ECO:0007669"/>
    <property type="project" value="TreeGrafter"/>
</dbReference>
<dbReference type="GO" id="GO:0000978">
    <property type="term" value="F:RNA polymerase II cis-regulatory region sequence-specific DNA binding"/>
    <property type="evidence" value="ECO:0007669"/>
    <property type="project" value="TreeGrafter"/>
</dbReference>
<dbReference type="Pfam" id="PF13921">
    <property type="entry name" value="Myb_DNA-bind_6"/>
    <property type="match status" value="1"/>
</dbReference>
<dbReference type="InterPro" id="IPR009057">
    <property type="entry name" value="Homeodomain-like_sf"/>
</dbReference>
<dbReference type="InterPro" id="IPR017930">
    <property type="entry name" value="Myb_dom"/>
</dbReference>
<dbReference type="eggNOG" id="KOG0048">
    <property type="taxonomic scope" value="Eukaryota"/>
</dbReference>
<keyword evidence="4" id="KW-0539">Nucleus</keyword>
<dbReference type="SUPFAM" id="SSF46689">
    <property type="entry name" value="Homeodomain-like"/>
    <property type="match status" value="2"/>
</dbReference>
<dbReference type="PROSITE" id="PS51294">
    <property type="entry name" value="HTH_MYB"/>
    <property type="match status" value="2"/>
</dbReference>
<dbReference type="Pfam" id="PF00249">
    <property type="entry name" value="Myb_DNA-binding"/>
    <property type="match status" value="1"/>
</dbReference>
<feature type="domain" description="Myb-like" evidence="5">
    <location>
        <begin position="280"/>
        <end position="347"/>
    </location>
</feature>
<dbReference type="STRING" id="157072.A0A024U7G7"/>
<proteinExistence type="predicted"/>
<dbReference type="AlphaFoldDB" id="A0A024U7G7"/>
<protein>
    <submittedName>
        <fullName evidence="7">Uncharacterized protein</fullName>
    </submittedName>
</protein>
<evidence type="ECO:0000313" key="7">
    <source>
        <dbReference type="EMBL" id="ETW02356.1"/>
    </source>
</evidence>
<feature type="domain" description="Myb-like" evidence="5">
    <location>
        <begin position="231"/>
        <end position="279"/>
    </location>
</feature>
<evidence type="ECO:0000256" key="1">
    <source>
        <dbReference type="ARBA" id="ARBA00023015"/>
    </source>
</evidence>
<dbReference type="EMBL" id="KI913961">
    <property type="protein sequence ID" value="ETW02356.1"/>
    <property type="molecule type" value="Genomic_DNA"/>
</dbReference>
<keyword evidence="1" id="KW-0805">Transcription regulation</keyword>
<reference evidence="7" key="1">
    <citation type="submission" date="2013-12" db="EMBL/GenBank/DDBJ databases">
        <title>The Genome Sequence of Aphanomyces invadans NJM9701.</title>
        <authorList>
            <consortium name="The Broad Institute Genomics Platform"/>
            <person name="Russ C."/>
            <person name="Tyler B."/>
            <person name="van West P."/>
            <person name="Dieguez-Uribeondo J."/>
            <person name="Young S.K."/>
            <person name="Zeng Q."/>
            <person name="Gargeya S."/>
            <person name="Fitzgerald M."/>
            <person name="Abouelleil A."/>
            <person name="Alvarado L."/>
            <person name="Chapman S.B."/>
            <person name="Gainer-Dewar J."/>
            <person name="Goldberg J."/>
            <person name="Griggs A."/>
            <person name="Gujja S."/>
            <person name="Hansen M."/>
            <person name="Howarth C."/>
            <person name="Imamovic A."/>
            <person name="Ireland A."/>
            <person name="Larimer J."/>
            <person name="McCowan C."/>
            <person name="Murphy C."/>
            <person name="Pearson M."/>
            <person name="Poon T.W."/>
            <person name="Priest M."/>
            <person name="Roberts A."/>
            <person name="Saif S."/>
            <person name="Shea T."/>
            <person name="Sykes S."/>
            <person name="Wortman J."/>
            <person name="Nusbaum C."/>
            <person name="Birren B."/>
        </authorList>
    </citation>
    <scope>NUCLEOTIDE SEQUENCE [LARGE SCALE GENOMIC DNA]</scope>
    <source>
        <strain evidence="7">NJM9701</strain>
    </source>
</reference>
<keyword evidence="3" id="KW-0804">Transcription</keyword>
<dbReference type="VEuPathDB" id="FungiDB:H310_05890"/>
<sequence length="423" mass="48351">MDCVEAALAANRAYVAGMAALIGQMEAQEVAIMKRMKFIRETMRAEQRAAMEDHFAEAIGQSSKPASATKAGTSKKRSRAYFQNASGGAFHEVLVWQNPDALFVRAVRSKFQNFNFPPHRKWLPKELSACREAVDAALWRDGVQWHRIPVVAKLNGRTGHACYLQWTMERVRAVEATHPWTSDEDNELRRLRESAMTWGDVASTMSQLYPERPVVSYMLRFLRHIQGVQHKTKWTDADDAALKAAVAVHGGEANVWQLVAECLDGFLPNQCGTRWRQSTCPLVKTGNFTLEEDRRLLLAMGADKKRQVEMFPERNMSWYKHVDWNMVKELVPQRTSAQCRERFNDSLHPNLVTSAFTREEDELLRHWVSIHGTRTWRLISQHLPGRTNDQCRRRWGTLHSKLKVAATHAFTQPATATSPDSQE</sequence>
<dbReference type="Gene3D" id="1.10.10.60">
    <property type="entry name" value="Homeodomain-like"/>
    <property type="match status" value="3"/>
</dbReference>
<evidence type="ECO:0000256" key="2">
    <source>
        <dbReference type="ARBA" id="ARBA00023125"/>
    </source>
</evidence>
<dbReference type="GO" id="GO:0001006">
    <property type="term" value="F:RNA polymerase III type 3 promoter sequence-specific DNA binding"/>
    <property type="evidence" value="ECO:0007669"/>
    <property type="project" value="TreeGrafter"/>
</dbReference>
<evidence type="ECO:0000256" key="4">
    <source>
        <dbReference type="ARBA" id="ARBA00023242"/>
    </source>
</evidence>
<dbReference type="SMART" id="SM00717">
    <property type="entry name" value="SANT"/>
    <property type="match status" value="3"/>
</dbReference>
<dbReference type="InterPro" id="IPR001005">
    <property type="entry name" value="SANT/Myb"/>
</dbReference>
<gene>
    <name evidence="7" type="ORF">H310_05890</name>
</gene>
<name>A0A024U7G7_9STRA</name>
<dbReference type="GO" id="GO:0042796">
    <property type="term" value="P:snRNA transcription by RNA polymerase III"/>
    <property type="evidence" value="ECO:0007669"/>
    <property type="project" value="TreeGrafter"/>
</dbReference>
<evidence type="ECO:0000259" key="6">
    <source>
        <dbReference type="PROSITE" id="PS51294"/>
    </source>
</evidence>
<dbReference type="InterPro" id="IPR051575">
    <property type="entry name" value="Myb-like_DNA-bd"/>
</dbReference>
<evidence type="ECO:0000256" key="3">
    <source>
        <dbReference type="ARBA" id="ARBA00023163"/>
    </source>
</evidence>
<dbReference type="RefSeq" id="XP_008868961.1">
    <property type="nucleotide sequence ID" value="XM_008870739.1"/>
</dbReference>
<feature type="domain" description="HTH myb-type" evidence="6">
    <location>
        <begin position="231"/>
        <end position="283"/>
    </location>
</feature>
<dbReference type="GeneID" id="20082940"/>
<dbReference type="CDD" id="cd00167">
    <property type="entry name" value="SANT"/>
    <property type="match status" value="1"/>
</dbReference>
<keyword evidence="2" id="KW-0238">DNA-binding</keyword>
<feature type="domain" description="Myb-like" evidence="5">
    <location>
        <begin position="348"/>
        <end position="399"/>
    </location>
</feature>
<evidence type="ECO:0000259" key="5">
    <source>
        <dbReference type="PROSITE" id="PS50090"/>
    </source>
</evidence>
<dbReference type="PANTHER" id="PTHR46621">
    <property type="entry name" value="SNRNA-ACTIVATING PROTEIN COMPLEX SUBUNIT 4"/>
    <property type="match status" value="1"/>
</dbReference>